<feature type="domain" description="N-acetylmuramoyl-L-alanine amidase" evidence="5">
    <location>
        <begin position="18"/>
        <end position="181"/>
    </location>
</feature>
<dbReference type="OrthoDB" id="9794842at2"/>
<evidence type="ECO:0000256" key="3">
    <source>
        <dbReference type="ARBA" id="ARBA00022801"/>
    </source>
</evidence>
<proteinExistence type="predicted"/>
<dbReference type="InterPro" id="IPR051206">
    <property type="entry name" value="NAMLAA_amidase_2"/>
</dbReference>
<keyword evidence="4" id="KW-0961">Cell wall biogenesis/degradation</keyword>
<dbReference type="SUPFAM" id="SSF55846">
    <property type="entry name" value="N-acetylmuramoyl-L-alanine amidase-like"/>
    <property type="match status" value="1"/>
</dbReference>
<evidence type="ECO:0000313" key="6">
    <source>
        <dbReference type="EMBL" id="SMO61711.1"/>
    </source>
</evidence>
<dbReference type="Pfam" id="PF01510">
    <property type="entry name" value="Amidase_2"/>
    <property type="match status" value="1"/>
</dbReference>
<protein>
    <recommendedName>
        <fullName evidence="2">N-acetylmuramoyl-L-alanine amidase</fullName>
        <ecNumber evidence="2">3.5.1.28</ecNumber>
    </recommendedName>
</protein>
<dbReference type="InterPro" id="IPR036505">
    <property type="entry name" value="Amidase/PGRP_sf"/>
</dbReference>
<evidence type="ECO:0000259" key="5">
    <source>
        <dbReference type="SMART" id="SM00644"/>
    </source>
</evidence>
<keyword evidence="3" id="KW-0378">Hydrolase</keyword>
<dbReference type="RefSeq" id="WP_142527827.1">
    <property type="nucleotide sequence ID" value="NZ_CBCSJO010000001.1"/>
</dbReference>
<evidence type="ECO:0000256" key="1">
    <source>
        <dbReference type="ARBA" id="ARBA00001561"/>
    </source>
</evidence>
<dbReference type="EC" id="3.5.1.28" evidence="2"/>
<dbReference type="GO" id="GO:0071555">
    <property type="term" value="P:cell wall organization"/>
    <property type="evidence" value="ECO:0007669"/>
    <property type="project" value="UniProtKB-KW"/>
</dbReference>
<dbReference type="InterPro" id="IPR003646">
    <property type="entry name" value="SH3-like_bac-type"/>
</dbReference>
<gene>
    <name evidence="6" type="ORF">SAMN06265348_104120</name>
</gene>
<dbReference type="CDD" id="cd06583">
    <property type="entry name" value="PGRP"/>
    <property type="match status" value="1"/>
</dbReference>
<dbReference type="GO" id="GO:0009253">
    <property type="term" value="P:peptidoglycan catabolic process"/>
    <property type="evidence" value="ECO:0007669"/>
    <property type="project" value="InterPro"/>
</dbReference>
<sequence length="286" mass="31971">MNIKNHWLVKDNAEEKIETLKSGNARDPIDPDYLVIHYTATADAQSAINWFMDTKNNPDRIAAHLVVDYDGTVTQLIPFNLRANHAGTSTWDGVESLNYHSIGIEIVNRGFTDHAIDNGNSKTTRTTHKHKFWNNIQNWYVYPEAQLQALYKVAKAIFETYQLIAALGHDDVSPARKLDPGPAFPWNQFKQNVFGTANNIGKIFTVNTDGTNLRAASSTNAASIKKLPAGYEVGLIETNGEWSKIYLVNSKPEVLITQNGKMRSVKTIGWIFSKLLTLKTGQTLLP</sequence>
<dbReference type="Proteomes" id="UP000320300">
    <property type="component" value="Unassembled WGS sequence"/>
</dbReference>
<dbReference type="Gene3D" id="3.40.80.10">
    <property type="entry name" value="Peptidoglycan recognition protein-like"/>
    <property type="match status" value="1"/>
</dbReference>
<dbReference type="Gene3D" id="2.30.30.40">
    <property type="entry name" value="SH3 Domains"/>
    <property type="match status" value="1"/>
</dbReference>
<comment type="catalytic activity">
    <reaction evidence="1">
        <text>Hydrolyzes the link between N-acetylmuramoyl residues and L-amino acid residues in certain cell-wall glycopeptides.</text>
        <dbReference type="EC" id="3.5.1.28"/>
    </reaction>
</comment>
<dbReference type="GO" id="GO:0008745">
    <property type="term" value="F:N-acetylmuramoyl-L-alanine amidase activity"/>
    <property type="evidence" value="ECO:0007669"/>
    <property type="project" value="UniProtKB-EC"/>
</dbReference>
<dbReference type="SMART" id="SM00644">
    <property type="entry name" value="Ami_2"/>
    <property type="match status" value="1"/>
</dbReference>
<evidence type="ECO:0000256" key="4">
    <source>
        <dbReference type="ARBA" id="ARBA00023316"/>
    </source>
</evidence>
<reference evidence="6 7" key="1">
    <citation type="submission" date="2017-05" db="EMBL/GenBank/DDBJ databases">
        <authorList>
            <person name="Varghese N."/>
            <person name="Submissions S."/>
        </authorList>
    </citation>
    <scope>NUCLEOTIDE SEQUENCE [LARGE SCALE GENOMIC DNA]</scope>
    <source>
        <strain evidence="6 7">DSM 19036</strain>
    </source>
</reference>
<accession>A0A521CSK2</accession>
<dbReference type="PANTHER" id="PTHR30417:SF1">
    <property type="entry name" value="N-ACETYLMURAMOYL-L-ALANINE AMIDASE AMID"/>
    <property type="match status" value="1"/>
</dbReference>
<dbReference type="GO" id="GO:0009254">
    <property type="term" value="P:peptidoglycan turnover"/>
    <property type="evidence" value="ECO:0007669"/>
    <property type="project" value="TreeGrafter"/>
</dbReference>
<evidence type="ECO:0000256" key="2">
    <source>
        <dbReference type="ARBA" id="ARBA00011901"/>
    </source>
</evidence>
<dbReference type="PANTHER" id="PTHR30417">
    <property type="entry name" value="N-ACETYLMURAMOYL-L-ALANINE AMIDASE AMID"/>
    <property type="match status" value="1"/>
</dbReference>
<dbReference type="InterPro" id="IPR002502">
    <property type="entry name" value="Amidase_domain"/>
</dbReference>
<evidence type="ECO:0000313" key="7">
    <source>
        <dbReference type="Proteomes" id="UP000320300"/>
    </source>
</evidence>
<dbReference type="AlphaFoldDB" id="A0A521CSK2"/>
<name>A0A521CSK2_9SPHI</name>
<keyword evidence="7" id="KW-1185">Reference proteome</keyword>
<dbReference type="Pfam" id="PF08239">
    <property type="entry name" value="SH3_3"/>
    <property type="match status" value="1"/>
</dbReference>
<dbReference type="EMBL" id="FXTN01000004">
    <property type="protein sequence ID" value="SMO61711.1"/>
    <property type="molecule type" value="Genomic_DNA"/>
</dbReference>
<organism evidence="6 7">
    <name type="scientific">Pedobacter westerhofensis</name>
    <dbReference type="NCBI Taxonomy" id="425512"/>
    <lineage>
        <taxon>Bacteria</taxon>
        <taxon>Pseudomonadati</taxon>
        <taxon>Bacteroidota</taxon>
        <taxon>Sphingobacteriia</taxon>
        <taxon>Sphingobacteriales</taxon>
        <taxon>Sphingobacteriaceae</taxon>
        <taxon>Pedobacter</taxon>
    </lineage>
</organism>